<dbReference type="SUPFAM" id="SSF48670">
    <property type="entry name" value="Transducin (heterotrimeric G protein), gamma chain"/>
    <property type="match status" value="1"/>
</dbReference>
<comment type="subcellular location">
    <subcellularLocation>
        <location evidence="1">Cell membrane</location>
        <topology evidence="1">Lipid-anchor</topology>
        <orientation evidence="1">Cytoplasmic side</orientation>
    </subcellularLocation>
</comment>
<protein>
    <recommendedName>
        <fullName evidence="9">G protein gamma domain-containing protein</fullName>
    </recommendedName>
</protein>
<gene>
    <name evidence="10" type="ORF">LSH36_539g01078</name>
</gene>
<keyword evidence="4" id="KW-0488">Methylation</keyword>
<keyword evidence="5" id="KW-0472">Membrane</keyword>
<evidence type="ECO:0000256" key="8">
    <source>
        <dbReference type="ARBA" id="ARBA00023289"/>
    </source>
</evidence>
<dbReference type="Pfam" id="PF00631">
    <property type="entry name" value="G-gamma"/>
    <property type="match status" value="1"/>
</dbReference>
<dbReference type="GO" id="GO:0007186">
    <property type="term" value="P:G protein-coupled receptor signaling pathway"/>
    <property type="evidence" value="ECO:0007669"/>
    <property type="project" value="InterPro"/>
</dbReference>
<dbReference type="AlphaFoldDB" id="A0AAD9MVW4"/>
<feature type="domain" description="G protein gamma" evidence="9">
    <location>
        <begin position="5"/>
        <end position="72"/>
    </location>
</feature>
<organism evidence="10 11">
    <name type="scientific">Paralvinella palmiformis</name>
    <dbReference type="NCBI Taxonomy" id="53620"/>
    <lineage>
        <taxon>Eukaryota</taxon>
        <taxon>Metazoa</taxon>
        <taxon>Spiralia</taxon>
        <taxon>Lophotrochozoa</taxon>
        <taxon>Annelida</taxon>
        <taxon>Polychaeta</taxon>
        <taxon>Sedentaria</taxon>
        <taxon>Canalipalpata</taxon>
        <taxon>Terebellida</taxon>
        <taxon>Terebelliformia</taxon>
        <taxon>Alvinellidae</taxon>
        <taxon>Paralvinella</taxon>
    </lineage>
</organism>
<dbReference type="PANTHER" id="PTHR13809">
    <property type="entry name" value="GUANINE NUCLEOTIDE-BINDING PROTEIN GAMMA SUBUNIT"/>
    <property type="match status" value="1"/>
</dbReference>
<evidence type="ECO:0000256" key="3">
    <source>
        <dbReference type="ARBA" id="ARBA00022475"/>
    </source>
</evidence>
<keyword evidence="6" id="KW-0807">Transducer</keyword>
<evidence type="ECO:0000313" key="10">
    <source>
        <dbReference type="EMBL" id="KAK2147727.1"/>
    </source>
</evidence>
<evidence type="ECO:0000256" key="1">
    <source>
        <dbReference type="ARBA" id="ARBA00004342"/>
    </source>
</evidence>
<keyword evidence="11" id="KW-1185">Reference proteome</keyword>
<accession>A0AAD9MVW4</accession>
<comment type="caution">
    <text evidence="10">The sequence shown here is derived from an EMBL/GenBank/DDBJ whole genome shotgun (WGS) entry which is preliminary data.</text>
</comment>
<reference evidence="10" key="1">
    <citation type="journal article" date="2023" name="Mol. Biol. Evol.">
        <title>Third-Generation Sequencing Reveals the Adaptive Role of the Epigenome in Three Deep-Sea Polychaetes.</title>
        <authorList>
            <person name="Perez M."/>
            <person name="Aroh O."/>
            <person name="Sun Y."/>
            <person name="Lan Y."/>
            <person name="Juniper S.K."/>
            <person name="Young C.R."/>
            <person name="Angers B."/>
            <person name="Qian P.Y."/>
        </authorList>
    </citation>
    <scope>NUCLEOTIDE SEQUENCE</scope>
    <source>
        <strain evidence="10">P08H-3</strain>
    </source>
</reference>
<dbReference type="GO" id="GO:0031681">
    <property type="term" value="F:G-protein beta-subunit binding"/>
    <property type="evidence" value="ECO:0007669"/>
    <property type="project" value="InterPro"/>
</dbReference>
<comment type="similarity">
    <text evidence="2">Belongs to the G protein gamma family.</text>
</comment>
<evidence type="ECO:0000256" key="4">
    <source>
        <dbReference type="ARBA" id="ARBA00022481"/>
    </source>
</evidence>
<keyword evidence="3" id="KW-1003">Cell membrane</keyword>
<proteinExistence type="inferred from homology"/>
<evidence type="ECO:0000313" key="11">
    <source>
        <dbReference type="Proteomes" id="UP001208570"/>
    </source>
</evidence>
<dbReference type="SMART" id="SM01224">
    <property type="entry name" value="G_gamma"/>
    <property type="match status" value="1"/>
</dbReference>
<evidence type="ECO:0000259" key="9">
    <source>
        <dbReference type="PROSITE" id="PS50058"/>
    </source>
</evidence>
<evidence type="ECO:0000256" key="7">
    <source>
        <dbReference type="ARBA" id="ARBA00023288"/>
    </source>
</evidence>
<dbReference type="CDD" id="cd00068">
    <property type="entry name" value="GGL"/>
    <property type="match status" value="1"/>
</dbReference>
<dbReference type="FunFam" id="4.10.260.10:FF:000001">
    <property type="entry name" value="Guanine nucleotide-binding protein subunit gamma"/>
    <property type="match status" value="1"/>
</dbReference>
<evidence type="ECO:0000256" key="5">
    <source>
        <dbReference type="ARBA" id="ARBA00023136"/>
    </source>
</evidence>
<name>A0AAD9MVW4_9ANNE</name>
<dbReference type="Gene3D" id="4.10.260.10">
    <property type="entry name" value="Transducin (heterotrimeric G protein), gamma chain"/>
    <property type="match status" value="1"/>
</dbReference>
<dbReference type="GO" id="GO:0005834">
    <property type="term" value="C:heterotrimeric G-protein complex"/>
    <property type="evidence" value="ECO:0007669"/>
    <property type="project" value="InterPro"/>
</dbReference>
<keyword evidence="7" id="KW-0449">Lipoprotein</keyword>
<dbReference type="EMBL" id="JAODUP010000539">
    <property type="protein sequence ID" value="KAK2147727.1"/>
    <property type="molecule type" value="Genomic_DNA"/>
</dbReference>
<dbReference type="InterPro" id="IPR015898">
    <property type="entry name" value="G-protein_gamma-like_dom"/>
</dbReference>
<evidence type="ECO:0000256" key="6">
    <source>
        <dbReference type="ARBA" id="ARBA00023224"/>
    </source>
</evidence>
<dbReference type="SMART" id="SM00224">
    <property type="entry name" value="GGL"/>
    <property type="match status" value="1"/>
</dbReference>
<dbReference type="InterPro" id="IPR001770">
    <property type="entry name" value="G-protein_gamma"/>
</dbReference>
<evidence type="ECO:0000256" key="2">
    <source>
        <dbReference type="ARBA" id="ARBA00007431"/>
    </source>
</evidence>
<dbReference type="PROSITE" id="PS50058">
    <property type="entry name" value="G_PROTEIN_GAMMA"/>
    <property type="match status" value="1"/>
</dbReference>
<keyword evidence="8" id="KW-0636">Prenylation</keyword>
<dbReference type="InterPro" id="IPR036284">
    <property type="entry name" value="GGL_sf"/>
</dbReference>
<dbReference type="Proteomes" id="UP001208570">
    <property type="component" value="Unassembled WGS sequence"/>
</dbReference>
<sequence>MPVQQTSSVDSHRAKMLTLVDQMRIHYKMERVRMSETTRDLVKYCEQNMQSDPLIFPVKDNPFKEKKGCAIL</sequence>